<name>A0A061H6I6_9BASI</name>
<dbReference type="GeneID" id="19320235"/>
<dbReference type="Gene3D" id="1.10.490.10">
    <property type="entry name" value="Globins"/>
    <property type="match status" value="1"/>
</dbReference>
<dbReference type="Gene3D" id="2.40.30.10">
    <property type="entry name" value="Translation factors"/>
    <property type="match status" value="1"/>
</dbReference>
<sequence length="422" mass="46518">MSLTSQQVAIIQATVPVLKQHGEHITTTFYRHLLEENPALKNVFGMTNMLTGRQPKALAHGLLAYASHITEPAVLADFVEKVSHKHASLGVEPAQYAVVGKYLLAAMAEVLGGDAFTPDVHDAWAAAYWILANIMIEREAQIYGEDPAWTGFRPLVVVSKQQESDEITSFYLEAPPSSDGAQAQPQPLPSFKPGQYVSVRLRVPGTEFLQPRQYSLSQAPNGRQYRISVKREPRVADLPEPAFISNLMHDRVHEGDRIDVSHPRGAFFFDPERAEQRGAPVVLISAGVGITPMMSILGVLAEEQGEGEGEGAARPVHMIHGARSSKVLAFDDDVRRICRDRSSVRRTLFLKNPVAGAVRGVDYDFASRVKLDELDGAKDLFLDDERALYFVCGPDTFMDDVARFLEGQGVAASRVRQEKFGV</sequence>
<evidence type="ECO:0000256" key="12">
    <source>
        <dbReference type="ARBA" id="ARBA00023004"/>
    </source>
</evidence>
<dbReference type="PROSITE" id="PS01033">
    <property type="entry name" value="GLOBIN"/>
    <property type="match status" value="1"/>
</dbReference>
<evidence type="ECO:0000313" key="19">
    <source>
        <dbReference type="Proteomes" id="UP000053664"/>
    </source>
</evidence>
<dbReference type="GO" id="GO:0020037">
    <property type="term" value="F:heme binding"/>
    <property type="evidence" value="ECO:0007669"/>
    <property type="project" value="InterPro"/>
</dbReference>
<dbReference type="SUPFAM" id="SSF46458">
    <property type="entry name" value="Globin-like"/>
    <property type="match status" value="1"/>
</dbReference>
<proteinExistence type="inferred from homology"/>
<dbReference type="GO" id="GO:0046872">
    <property type="term" value="F:metal ion binding"/>
    <property type="evidence" value="ECO:0007669"/>
    <property type="project" value="UniProtKB-KW"/>
</dbReference>
<dbReference type="CDD" id="cd06184">
    <property type="entry name" value="flavohem_like_fad_nad_binding"/>
    <property type="match status" value="1"/>
</dbReference>
<evidence type="ECO:0000256" key="13">
    <source>
        <dbReference type="ARBA" id="ARBA00023027"/>
    </source>
</evidence>
<dbReference type="SUPFAM" id="SSF52343">
    <property type="entry name" value="Ferredoxin reductase-like, C-terminal NADP-linked domain"/>
    <property type="match status" value="1"/>
</dbReference>
<comment type="similarity">
    <text evidence="3">In the C-terminal section; belongs to the flavoprotein pyridine nucleotide cytochrome reductase family.</text>
</comment>
<dbReference type="InterPro" id="IPR017927">
    <property type="entry name" value="FAD-bd_FR_type"/>
</dbReference>
<dbReference type="InterPro" id="IPR039261">
    <property type="entry name" value="FNR_nucleotide-bd"/>
</dbReference>
<dbReference type="Proteomes" id="UP000053664">
    <property type="component" value="Unassembled WGS sequence"/>
</dbReference>
<dbReference type="Pfam" id="PF00042">
    <property type="entry name" value="Globin"/>
    <property type="match status" value="1"/>
</dbReference>
<dbReference type="eggNOG" id="KOG3378">
    <property type="taxonomic scope" value="Eukaryota"/>
</dbReference>
<comment type="catalytic activity">
    <reaction evidence="14">
        <text>2 nitric oxide + NADH + 2 O2 = 2 nitrate + NAD(+) + H(+)</text>
        <dbReference type="Rhea" id="RHEA:19469"/>
        <dbReference type="ChEBI" id="CHEBI:15378"/>
        <dbReference type="ChEBI" id="CHEBI:15379"/>
        <dbReference type="ChEBI" id="CHEBI:16480"/>
        <dbReference type="ChEBI" id="CHEBI:17632"/>
        <dbReference type="ChEBI" id="CHEBI:57540"/>
        <dbReference type="ChEBI" id="CHEBI:57945"/>
        <dbReference type="EC" id="1.14.12.17"/>
    </reaction>
</comment>
<comment type="catalytic activity">
    <reaction evidence="15">
        <text>2 nitric oxide + NADPH + 2 O2 = 2 nitrate + NADP(+) + H(+)</text>
        <dbReference type="Rhea" id="RHEA:19465"/>
        <dbReference type="ChEBI" id="CHEBI:15378"/>
        <dbReference type="ChEBI" id="CHEBI:15379"/>
        <dbReference type="ChEBI" id="CHEBI:16480"/>
        <dbReference type="ChEBI" id="CHEBI:17632"/>
        <dbReference type="ChEBI" id="CHEBI:57783"/>
        <dbReference type="ChEBI" id="CHEBI:58349"/>
        <dbReference type="EC" id="1.14.12.17"/>
    </reaction>
</comment>
<dbReference type="AlphaFoldDB" id="A0A061H6I6"/>
<evidence type="ECO:0000256" key="5">
    <source>
        <dbReference type="ARBA" id="ARBA00022575"/>
    </source>
</evidence>
<dbReference type="PRINTS" id="PR00406">
    <property type="entry name" value="CYTB5RDTASE"/>
</dbReference>
<keyword evidence="12" id="KW-0408">Iron</keyword>
<protein>
    <recommendedName>
        <fullName evidence="4">nitric oxide dioxygenase</fullName>
        <ecNumber evidence="4">1.14.12.17</ecNumber>
    </recommendedName>
</protein>
<evidence type="ECO:0000256" key="14">
    <source>
        <dbReference type="ARBA" id="ARBA00048649"/>
    </source>
</evidence>
<dbReference type="GO" id="GO:0071949">
    <property type="term" value="F:FAD binding"/>
    <property type="evidence" value="ECO:0007669"/>
    <property type="project" value="TreeGrafter"/>
</dbReference>
<comment type="cofactor">
    <cofactor evidence="1">
        <name>heme b</name>
        <dbReference type="ChEBI" id="CHEBI:60344"/>
    </cofactor>
</comment>
<dbReference type="GO" id="GO:0008941">
    <property type="term" value="F:nitric oxide dioxygenase NAD(P)H activity"/>
    <property type="evidence" value="ECO:0007669"/>
    <property type="project" value="UniProtKB-EC"/>
</dbReference>
<keyword evidence="8" id="KW-0479">Metal-binding</keyword>
<evidence type="ECO:0000256" key="3">
    <source>
        <dbReference type="ARBA" id="ARBA00006401"/>
    </source>
</evidence>
<evidence type="ECO:0000259" key="17">
    <source>
        <dbReference type="PROSITE" id="PS51384"/>
    </source>
</evidence>
<dbReference type="GO" id="GO:0019825">
    <property type="term" value="F:oxygen binding"/>
    <property type="evidence" value="ECO:0007669"/>
    <property type="project" value="InterPro"/>
</dbReference>
<evidence type="ECO:0000256" key="7">
    <source>
        <dbReference type="ARBA" id="ARBA00022630"/>
    </source>
</evidence>
<evidence type="ECO:0000256" key="1">
    <source>
        <dbReference type="ARBA" id="ARBA00001970"/>
    </source>
</evidence>
<dbReference type="FunFam" id="2.40.30.10:FF:000034">
    <property type="entry name" value="Flavohemoprotein"/>
    <property type="match status" value="1"/>
</dbReference>
<keyword evidence="13" id="KW-0520">NAD</keyword>
<dbReference type="InterPro" id="IPR012292">
    <property type="entry name" value="Globin/Proto"/>
</dbReference>
<dbReference type="PANTHER" id="PTHR43396:SF3">
    <property type="entry name" value="FLAVOHEMOPROTEIN"/>
    <property type="match status" value="1"/>
</dbReference>
<evidence type="ECO:0000313" key="18">
    <source>
        <dbReference type="EMBL" id="EPQ26221.1"/>
    </source>
</evidence>
<keyword evidence="11" id="KW-0560">Oxidoreductase</keyword>
<evidence type="ECO:0000256" key="9">
    <source>
        <dbReference type="ARBA" id="ARBA00022827"/>
    </source>
</evidence>
<dbReference type="InterPro" id="IPR000971">
    <property type="entry name" value="Globin"/>
</dbReference>
<evidence type="ECO:0000256" key="11">
    <source>
        <dbReference type="ARBA" id="ARBA00023002"/>
    </source>
</evidence>
<evidence type="ECO:0000256" key="4">
    <source>
        <dbReference type="ARBA" id="ARBA00012229"/>
    </source>
</evidence>
<dbReference type="FunFam" id="1.10.490.10:FF:000003">
    <property type="entry name" value="Flavohemoprotein"/>
    <property type="match status" value="1"/>
</dbReference>
<evidence type="ECO:0000256" key="6">
    <source>
        <dbReference type="ARBA" id="ARBA00022617"/>
    </source>
</evidence>
<dbReference type="InterPro" id="IPR001433">
    <property type="entry name" value="OxRdtase_FAD/NAD-bd"/>
</dbReference>
<dbReference type="Gene3D" id="3.40.50.80">
    <property type="entry name" value="Nucleotide-binding domain of ferredoxin-NADP reductase (FNR) module"/>
    <property type="match status" value="1"/>
</dbReference>
<dbReference type="PROSITE" id="PS51384">
    <property type="entry name" value="FAD_FR"/>
    <property type="match status" value="1"/>
</dbReference>
<dbReference type="SUPFAM" id="SSF63380">
    <property type="entry name" value="Riboflavin synthase domain-like"/>
    <property type="match status" value="1"/>
</dbReference>
<keyword evidence="5" id="KW-0216">Detoxification</keyword>
<evidence type="ECO:0000259" key="16">
    <source>
        <dbReference type="PROSITE" id="PS01033"/>
    </source>
</evidence>
<dbReference type="Pfam" id="PF00175">
    <property type="entry name" value="NAD_binding_1"/>
    <property type="match status" value="1"/>
</dbReference>
<dbReference type="InterPro" id="IPR009050">
    <property type="entry name" value="Globin-like_sf"/>
</dbReference>
<dbReference type="GO" id="GO:0046210">
    <property type="term" value="P:nitric oxide catabolic process"/>
    <property type="evidence" value="ECO:0007669"/>
    <property type="project" value="TreeGrafter"/>
</dbReference>
<feature type="domain" description="FAD-binding FR-type" evidence="17">
    <location>
        <begin position="150"/>
        <end position="270"/>
    </location>
</feature>
<feature type="domain" description="Globin" evidence="16">
    <location>
        <begin position="2"/>
        <end position="140"/>
    </location>
</feature>
<dbReference type="OrthoDB" id="436496at2759"/>
<keyword evidence="7" id="KW-0285">Flavoprotein</keyword>
<dbReference type="HOGENOM" id="CLU_003827_12_0_1"/>
<dbReference type="GO" id="GO:0071500">
    <property type="term" value="P:cellular response to nitrosative stress"/>
    <property type="evidence" value="ECO:0007669"/>
    <property type="project" value="TreeGrafter"/>
</dbReference>
<gene>
    <name evidence="18" type="ORF">PFL1_06156</name>
</gene>
<reference evidence="18 19" key="1">
    <citation type="journal article" date="2013" name="Plant Cell">
        <title>The transition from a phytopathogenic smut ancestor to an anamorphic biocontrol agent deciphered by comparative whole-genome analysis.</title>
        <authorList>
            <person name="Lefebvre F."/>
            <person name="Joly D.L."/>
            <person name="Labbe C."/>
            <person name="Teichmann B."/>
            <person name="Linning R."/>
            <person name="Belzile F."/>
            <person name="Bakkeren G."/>
            <person name="Belanger R.R."/>
        </authorList>
    </citation>
    <scope>NUCLEOTIDE SEQUENCE [LARGE SCALE GENOMIC DNA]</scope>
    <source>
        <strain evidence="18 19">PF-1</strain>
    </source>
</reference>
<dbReference type="PANTHER" id="PTHR43396">
    <property type="entry name" value="FLAVOHEMOPROTEIN"/>
    <property type="match status" value="1"/>
</dbReference>
<accession>A0A061H6I6</accession>
<dbReference type="CDD" id="cd08922">
    <property type="entry name" value="FHb-globin"/>
    <property type="match status" value="1"/>
</dbReference>
<dbReference type="RefSeq" id="XP_007881886.1">
    <property type="nucleotide sequence ID" value="XM_007883695.1"/>
</dbReference>
<evidence type="ECO:0000256" key="8">
    <source>
        <dbReference type="ARBA" id="ARBA00022723"/>
    </source>
</evidence>
<keyword evidence="9" id="KW-0274">FAD</keyword>
<evidence type="ECO:0000256" key="15">
    <source>
        <dbReference type="ARBA" id="ARBA00049433"/>
    </source>
</evidence>
<keyword evidence="10" id="KW-0521">NADP</keyword>
<dbReference type="EMBL" id="KE361646">
    <property type="protein sequence ID" value="EPQ26221.1"/>
    <property type="molecule type" value="Genomic_DNA"/>
</dbReference>
<dbReference type="GO" id="GO:0009636">
    <property type="term" value="P:response to toxic substance"/>
    <property type="evidence" value="ECO:0007669"/>
    <property type="project" value="UniProtKB-KW"/>
</dbReference>
<dbReference type="InterPro" id="IPR017938">
    <property type="entry name" value="Riboflavin_synthase-like_b-brl"/>
</dbReference>
<dbReference type="EC" id="1.14.12.17" evidence="4"/>
<comment type="cofactor">
    <cofactor evidence="2">
        <name>FAD</name>
        <dbReference type="ChEBI" id="CHEBI:57692"/>
    </cofactor>
</comment>
<keyword evidence="6" id="KW-0349">Heme</keyword>
<evidence type="ECO:0000256" key="10">
    <source>
        <dbReference type="ARBA" id="ARBA00022857"/>
    </source>
</evidence>
<evidence type="ECO:0000256" key="2">
    <source>
        <dbReference type="ARBA" id="ARBA00001974"/>
    </source>
</evidence>
<dbReference type="KEGG" id="pfp:PFL1_06156"/>
<organism evidence="18 19">
    <name type="scientific">Pseudozyma flocculosa PF-1</name>
    <dbReference type="NCBI Taxonomy" id="1277687"/>
    <lineage>
        <taxon>Eukaryota</taxon>
        <taxon>Fungi</taxon>
        <taxon>Dikarya</taxon>
        <taxon>Basidiomycota</taxon>
        <taxon>Ustilaginomycotina</taxon>
        <taxon>Ustilaginomycetes</taxon>
        <taxon>Ustilaginales</taxon>
        <taxon>Ustilaginaceae</taxon>
        <taxon>Pseudozyma</taxon>
    </lineage>
</organism>